<keyword evidence="9" id="KW-0472">Membrane</keyword>
<evidence type="ECO:0000313" key="14">
    <source>
        <dbReference type="Proteomes" id="UP000675881"/>
    </source>
</evidence>
<evidence type="ECO:0000256" key="8">
    <source>
        <dbReference type="ARBA" id="ARBA00023065"/>
    </source>
</evidence>
<dbReference type="PANTHER" id="PTHR11690:SF243">
    <property type="entry name" value="PICKPOCKET 12-RELATED"/>
    <property type="match status" value="1"/>
</dbReference>
<evidence type="ECO:0000256" key="9">
    <source>
        <dbReference type="ARBA" id="ARBA00023136"/>
    </source>
</evidence>
<evidence type="ECO:0000256" key="3">
    <source>
        <dbReference type="ARBA" id="ARBA00022448"/>
    </source>
</evidence>
<evidence type="ECO:0000256" key="5">
    <source>
        <dbReference type="ARBA" id="ARBA00022692"/>
    </source>
</evidence>
<dbReference type="GO" id="GO:0005886">
    <property type="term" value="C:plasma membrane"/>
    <property type="evidence" value="ECO:0007669"/>
    <property type="project" value="TreeGrafter"/>
</dbReference>
<dbReference type="Pfam" id="PF00858">
    <property type="entry name" value="ASC"/>
    <property type="match status" value="1"/>
</dbReference>
<dbReference type="AlphaFoldDB" id="A0A7R8H7S1"/>
<keyword evidence="5 12" id="KW-0812">Transmembrane</keyword>
<gene>
    <name evidence="13" type="ORF">LSAA_9232</name>
</gene>
<evidence type="ECO:0000256" key="6">
    <source>
        <dbReference type="ARBA" id="ARBA00022989"/>
    </source>
</evidence>
<keyword evidence="4 12" id="KW-0894">Sodium channel</keyword>
<dbReference type="InterPro" id="IPR001873">
    <property type="entry name" value="ENaC"/>
</dbReference>
<dbReference type="OrthoDB" id="6330164at2759"/>
<dbReference type="GO" id="GO:0015280">
    <property type="term" value="F:ligand-gated sodium channel activity"/>
    <property type="evidence" value="ECO:0007669"/>
    <property type="project" value="TreeGrafter"/>
</dbReference>
<dbReference type="PRINTS" id="PR01078">
    <property type="entry name" value="AMINACHANNEL"/>
</dbReference>
<dbReference type="PANTHER" id="PTHR11690">
    <property type="entry name" value="AMILORIDE-SENSITIVE SODIUM CHANNEL-RELATED"/>
    <property type="match status" value="1"/>
</dbReference>
<evidence type="ECO:0000256" key="4">
    <source>
        <dbReference type="ARBA" id="ARBA00022461"/>
    </source>
</evidence>
<evidence type="ECO:0000256" key="11">
    <source>
        <dbReference type="ARBA" id="ARBA00023303"/>
    </source>
</evidence>
<name>A0A7R8H7S1_LEPSM</name>
<dbReference type="EMBL" id="HG994583">
    <property type="protein sequence ID" value="CAF2916193.1"/>
    <property type="molecule type" value="Genomic_DNA"/>
</dbReference>
<proteinExistence type="inferred from homology"/>
<dbReference type="Proteomes" id="UP000675881">
    <property type="component" value="Chromosome 4"/>
</dbReference>
<keyword evidence="10 12" id="KW-0739">Sodium transport</keyword>
<dbReference type="Gene3D" id="1.10.287.770">
    <property type="entry name" value="YojJ-like"/>
    <property type="match status" value="1"/>
</dbReference>
<protein>
    <submittedName>
        <fullName evidence="13">ASICN</fullName>
    </submittedName>
</protein>
<evidence type="ECO:0000256" key="2">
    <source>
        <dbReference type="ARBA" id="ARBA00007193"/>
    </source>
</evidence>
<comment type="similarity">
    <text evidence="2 12">Belongs to the amiloride-sensitive sodium channel (TC 1.A.6) family.</text>
</comment>
<sequence length="517" mass="59175">MSGKKVPGRWSKPVKRIGVETLEANSPGVYSFWEKWKESPILVSFDDDLSPIWQIPFPAVTICNMNKILKSQVNKIDKLAKMYPNNDTYKIEKLLVDEICATSVAPDEKKEGNKTMRGNNKKKHKQILDGATFHHYLKELSVSCKDMVLRCHFGGIKYDCSHMFTDVVTDDGKCCAFNIMPDEVMFRHFPRNPTAEKNWKDWTPQDGYKNKPSQKNILFGEMPRRTSSPGLTMGLSVLLNVQENEYYCTGSESVGFKILLHSPVDHPEMVDFGFGLPPGSENFISLLPSYIHSNNDIHSLDYKVRQCFFEDEKSLMYFKHFTYLNCIIECITNQTFNAWTRSQVFHFEQMCGCVAYYMPRTDDIPICSPEKIGCIKKAKIKAEESNIQDDSDKGKVRECECLPSCTEINYPHEASMSKVQSTKMLKFTPEERSTFLKDGQDDDTYARNNLAVIHIFYKSLNILRQERSQLYGPIEFIANVGGILGLCGGSSLLSICEVFFYFVIQIGSYVFILLFLE</sequence>
<evidence type="ECO:0000313" key="13">
    <source>
        <dbReference type="EMBL" id="CAF2916193.1"/>
    </source>
</evidence>
<reference evidence="13" key="1">
    <citation type="submission" date="2021-02" db="EMBL/GenBank/DDBJ databases">
        <authorList>
            <person name="Bekaert M."/>
        </authorList>
    </citation>
    <scope>NUCLEOTIDE SEQUENCE</scope>
    <source>
        <strain evidence="13">IoA-00</strain>
    </source>
</reference>
<evidence type="ECO:0000256" key="7">
    <source>
        <dbReference type="ARBA" id="ARBA00023053"/>
    </source>
</evidence>
<comment type="subcellular location">
    <subcellularLocation>
        <location evidence="1">Membrane</location>
        <topology evidence="1">Multi-pass membrane protein</topology>
    </subcellularLocation>
</comment>
<keyword evidence="3 12" id="KW-0813">Transport</keyword>
<organism evidence="13 14">
    <name type="scientific">Lepeophtheirus salmonis</name>
    <name type="common">Salmon louse</name>
    <name type="synonym">Caligus salmonis</name>
    <dbReference type="NCBI Taxonomy" id="72036"/>
    <lineage>
        <taxon>Eukaryota</taxon>
        <taxon>Metazoa</taxon>
        <taxon>Ecdysozoa</taxon>
        <taxon>Arthropoda</taxon>
        <taxon>Crustacea</taxon>
        <taxon>Multicrustacea</taxon>
        <taxon>Hexanauplia</taxon>
        <taxon>Copepoda</taxon>
        <taxon>Siphonostomatoida</taxon>
        <taxon>Caligidae</taxon>
        <taxon>Lepeophtheirus</taxon>
    </lineage>
</organism>
<evidence type="ECO:0000256" key="12">
    <source>
        <dbReference type="RuleBase" id="RU000679"/>
    </source>
</evidence>
<keyword evidence="6" id="KW-1133">Transmembrane helix</keyword>
<keyword evidence="7" id="KW-0915">Sodium</keyword>
<keyword evidence="11 12" id="KW-0407">Ion channel</keyword>
<evidence type="ECO:0000256" key="1">
    <source>
        <dbReference type="ARBA" id="ARBA00004141"/>
    </source>
</evidence>
<dbReference type="Gene3D" id="2.60.470.10">
    <property type="entry name" value="Acid-sensing ion channels like domains"/>
    <property type="match status" value="1"/>
</dbReference>
<keyword evidence="14" id="KW-1185">Reference proteome</keyword>
<keyword evidence="8 12" id="KW-0406">Ion transport</keyword>
<evidence type="ECO:0000256" key="10">
    <source>
        <dbReference type="ARBA" id="ARBA00023201"/>
    </source>
</evidence>
<accession>A0A7R8H7S1</accession>